<sequence>MDRNYTAFCGVFVRPFLASFLFPRWCTMPSNSLNLVKFPLRVYLKS</sequence>
<reference evidence="1" key="1">
    <citation type="journal article" date="2021" name="Proc. Natl. Acad. Sci. U.S.A.">
        <title>A Catalog of Tens of Thousands of Viruses from Human Metagenomes Reveals Hidden Associations with Chronic Diseases.</title>
        <authorList>
            <person name="Tisza M.J."/>
            <person name="Buck C.B."/>
        </authorList>
    </citation>
    <scope>NUCLEOTIDE SEQUENCE</scope>
    <source>
        <strain evidence="1">CtqfO1</strain>
    </source>
</reference>
<accession>A0A8S5T3A1</accession>
<name>A0A8S5T3A1_9CAUD</name>
<evidence type="ECO:0000313" key="1">
    <source>
        <dbReference type="EMBL" id="DAF57491.1"/>
    </source>
</evidence>
<protein>
    <submittedName>
        <fullName evidence="1">Uncharacterized protein</fullName>
    </submittedName>
</protein>
<proteinExistence type="predicted"/>
<organism evidence="1">
    <name type="scientific">Myoviridae sp. ctqfO1</name>
    <dbReference type="NCBI Taxonomy" id="2827710"/>
    <lineage>
        <taxon>Viruses</taxon>
        <taxon>Duplodnaviria</taxon>
        <taxon>Heunggongvirae</taxon>
        <taxon>Uroviricota</taxon>
        <taxon>Caudoviricetes</taxon>
    </lineage>
</organism>
<dbReference type="EMBL" id="BK032734">
    <property type="protein sequence ID" value="DAF57491.1"/>
    <property type="molecule type" value="Genomic_DNA"/>
</dbReference>